<keyword evidence="3" id="KW-1185">Reference proteome</keyword>
<gene>
    <name evidence="2" type="ORF">NCGR_LOCUS41766</name>
</gene>
<sequence length="202" mass="20613">MAMAMEAATARALPLDAPAAEAPRGGGGLVGHLGSVGGGPRSPGRAHTRSGRMQAGGGCSVAPCGGGAPATGSTGETALRGDRVMGRRWATRLGQRRNEGGSLTRASARQSATNRETAAAWGLLAAGSTACEGEQGTAETAAPCTRIGRALARVLAHRAWCGRRRHGRAAGARVLEDHLPGFTEPGEEHSRSWVLFSVPSIF</sequence>
<reference evidence="2" key="1">
    <citation type="submission" date="2020-10" db="EMBL/GenBank/DDBJ databases">
        <authorList>
            <person name="Han B."/>
            <person name="Lu T."/>
            <person name="Zhao Q."/>
            <person name="Huang X."/>
            <person name="Zhao Y."/>
        </authorList>
    </citation>
    <scope>NUCLEOTIDE SEQUENCE</scope>
</reference>
<evidence type="ECO:0000313" key="2">
    <source>
        <dbReference type="EMBL" id="CAD6258289.1"/>
    </source>
</evidence>
<dbReference type="EMBL" id="CAJGYO010000010">
    <property type="protein sequence ID" value="CAD6258289.1"/>
    <property type="molecule type" value="Genomic_DNA"/>
</dbReference>
<protein>
    <submittedName>
        <fullName evidence="2">Uncharacterized protein</fullName>
    </submittedName>
</protein>
<comment type="caution">
    <text evidence="2">The sequence shown here is derived from an EMBL/GenBank/DDBJ whole genome shotgun (WGS) entry which is preliminary data.</text>
</comment>
<evidence type="ECO:0000256" key="1">
    <source>
        <dbReference type="SAM" id="MobiDB-lite"/>
    </source>
</evidence>
<accession>A0A811QH06</accession>
<feature type="region of interest" description="Disordered" evidence="1">
    <location>
        <begin position="22"/>
        <end position="54"/>
    </location>
</feature>
<evidence type="ECO:0000313" key="3">
    <source>
        <dbReference type="Proteomes" id="UP000604825"/>
    </source>
</evidence>
<dbReference type="AlphaFoldDB" id="A0A811QH06"/>
<proteinExistence type="predicted"/>
<feature type="compositionally biased region" description="Gly residues" evidence="1">
    <location>
        <begin position="24"/>
        <end position="41"/>
    </location>
</feature>
<dbReference type="Proteomes" id="UP000604825">
    <property type="component" value="Unassembled WGS sequence"/>
</dbReference>
<name>A0A811QH06_9POAL</name>
<organism evidence="2 3">
    <name type="scientific">Miscanthus lutarioriparius</name>
    <dbReference type="NCBI Taxonomy" id="422564"/>
    <lineage>
        <taxon>Eukaryota</taxon>
        <taxon>Viridiplantae</taxon>
        <taxon>Streptophyta</taxon>
        <taxon>Embryophyta</taxon>
        <taxon>Tracheophyta</taxon>
        <taxon>Spermatophyta</taxon>
        <taxon>Magnoliopsida</taxon>
        <taxon>Liliopsida</taxon>
        <taxon>Poales</taxon>
        <taxon>Poaceae</taxon>
        <taxon>PACMAD clade</taxon>
        <taxon>Panicoideae</taxon>
        <taxon>Andropogonodae</taxon>
        <taxon>Andropogoneae</taxon>
        <taxon>Saccharinae</taxon>
        <taxon>Miscanthus</taxon>
    </lineage>
</organism>